<organism evidence="2 3">
    <name type="scientific">Thyridium curvatum</name>
    <dbReference type="NCBI Taxonomy" id="1093900"/>
    <lineage>
        <taxon>Eukaryota</taxon>
        <taxon>Fungi</taxon>
        <taxon>Dikarya</taxon>
        <taxon>Ascomycota</taxon>
        <taxon>Pezizomycotina</taxon>
        <taxon>Sordariomycetes</taxon>
        <taxon>Sordariomycetidae</taxon>
        <taxon>Thyridiales</taxon>
        <taxon>Thyridiaceae</taxon>
        <taxon>Thyridium</taxon>
    </lineage>
</organism>
<keyword evidence="3" id="KW-1185">Reference proteome</keyword>
<feature type="compositionally biased region" description="Polar residues" evidence="1">
    <location>
        <begin position="78"/>
        <end position="90"/>
    </location>
</feature>
<reference evidence="2 3" key="1">
    <citation type="submission" date="2019-06" db="EMBL/GenBank/DDBJ databases">
        <title>Draft genome sequence of the filamentous fungus Phialemoniopsis curvata isolated from diesel fuel.</title>
        <authorList>
            <person name="Varaljay V.A."/>
            <person name="Lyon W.J."/>
            <person name="Crouch A.L."/>
            <person name="Drake C.E."/>
            <person name="Hollomon J.M."/>
            <person name="Nadeau L.J."/>
            <person name="Nunn H.S."/>
            <person name="Stevenson B.S."/>
            <person name="Bojanowski C.L."/>
            <person name="Crookes-Goodson W.J."/>
        </authorList>
    </citation>
    <scope>NUCLEOTIDE SEQUENCE [LARGE SCALE GENOMIC DNA]</scope>
    <source>
        <strain evidence="2 3">D216</strain>
    </source>
</reference>
<dbReference type="AlphaFoldDB" id="A0A507B6U7"/>
<feature type="compositionally biased region" description="Low complexity" evidence="1">
    <location>
        <begin position="37"/>
        <end position="50"/>
    </location>
</feature>
<protein>
    <submittedName>
        <fullName evidence="2">Uncharacterized protein</fullName>
    </submittedName>
</protein>
<dbReference type="RefSeq" id="XP_030994482.1">
    <property type="nucleotide sequence ID" value="XM_031144466.1"/>
</dbReference>
<evidence type="ECO:0000256" key="1">
    <source>
        <dbReference type="SAM" id="MobiDB-lite"/>
    </source>
</evidence>
<dbReference type="OrthoDB" id="3485856at2759"/>
<feature type="region of interest" description="Disordered" evidence="1">
    <location>
        <begin position="37"/>
        <end position="91"/>
    </location>
</feature>
<accession>A0A507B6U7</accession>
<dbReference type="EMBL" id="SKBQ01000003">
    <property type="protein sequence ID" value="TPX12771.1"/>
    <property type="molecule type" value="Genomic_DNA"/>
</dbReference>
<feature type="compositionally biased region" description="Acidic residues" evidence="1">
    <location>
        <begin position="67"/>
        <end position="77"/>
    </location>
</feature>
<sequence>MVAIPKTAADNAQAGPKTMIAAAAAAAAAAADADAVAGSSTGFGSGSQSSAMTTYYPPPGRRSDGNSDNDNDNDNDNVNETRVSASSSSGHDLEITQALTLFLEHRAAAATTSNPTVSKVESLCVPLQPEHFRQLQELEYCNPEVASICSHIRYNYDSKPGLLSIKEAMPTPLHDGTIVELGRLVQKLLDYITAQGGPAGDFAGRIEPESSTDVDIERRRRRDDNENNNDNAAEVFTVLRIQPDEQFRHERAMLPGLVIEVSVTQKWDDVRTKAERLLSKAKGMIAAVINVDFPDYLHSKEATLTVWRHAARDPKGGWYPRVEQEILSSDGKPAAALAGKPAVSIPLGDFAPSLYGGDEGTDNDNNIMAEVALSLSLDEIARAVAEAQHRADIKADLKKHHSVAYVSDSDGSDGSYSDYY</sequence>
<dbReference type="InParanoid" id="A0A507B6U7"/>
<dbReference type="Proteomes" id="UP000319257">
    <property type="component" value="Unassembled WGS sequence"/>
</dbReference>
<feature type="compositionally biased region" description="Basic and acidic residues" evidence="1">
    <location>
        <begin position="215"/>
        <end position="225"/>
    </location>
</feature>
<feature type="region of interest" description="Disordered" evidence="1">
    <location>
        <begin position="200"/>
        <end position="229"/>
    </location>
</feature>
<gene>
    <name evidence="2" type="ORF">E0L32_000948</name>
</gene>
<name>A0A507B6U7_9PEZI</name>
<evidence type="ECO:0000313" key="2">
    <source>
        <dbReference type="EMBL" id="TPX12771.1"/>
    </source>
</evidence>
<evidence type="ECO:0000313" key="3">
    <source>
        <dbReference type="Proteomes" id="UP000319257"/>
    </source>
</evidence>
<comment type="caution">
    <text evidence="2">The sequence shown here is derived from an EMBL/GenBank/DDBJ whole genome shotgun (WGS) entry which is preliminary data.</text>
</comment>
<proteinExistence type="predicted"/>
<dbReference type="GeneID" id="41968395"/>